<protein>
    <submittedName>
        <fullName evidence="2">Uncharacterized protein</fullName>
    </submittedName>
</protein>
<evidence type="ECO:0000313" key="3">
    <source>
        <dbReference type="Proteomes" id="UP000887458"/>
    </source>
</evidence>
<feature type="region of interest" description="Disordered" evidence="1">
    <location>
        <begin position="47"/>
        <end position="69"/>
    </location>
</feature>
<dbReference type="Proteomes" id="UP000887458">
    <property type="component" value="Unassembled WGS sequence"/>
</dbReference>
<reference evidence="2 3" key="1">
    <citation type="journal article" date="2018" name="J. Allergy Clin. Immunol.">
        <title>High-quality assembly of Dermatophagoides pteronyssinus genome and transcriptome reveals a wide range of novel allergens.</title>
        <authorList>
            <person name="Liu X.Y."/>
            <person name="Yang K.Y."/>
            <person name="Wang M.Q."/>
            <person name="Kwok J.S."/>
            <person name="Zeng X."/>
            <person name="Yang Z."/>
            <person name="Xiao X.J."/>
            <person name="Lau C.P."/>
            <person name="Li Y."/>
            <person name="Huang Z.M."/>
            <person name="Ba J.G."/>
            <person name="Yim A.K."/>
            <person name="Ouyang C.Y."/>
            <person name="Ngai S.M."/>
            <person name="Chan T.F."/>
            <person name="Leung E.L."/>
            <person name="Liu L."/>
            <person name="Liu Z.G."/>
            <person name="Tsui S.K."/>
        </authorList>
    </citation>
    <scope>NUCLEOTIDE SEQUENCE [LARGE SCALE GENOMIC DNA]</scope>
    <source>
        <strain evidence="2">Derp</strain>
    </source>
</reference>
<evidence type="ECO:0000256" key="1">
    <source>
        <dbReference type="SAM" id="MobiDB-lite"/>
    </source>
</evidence>
<gene>
    <name evidence="2" type="ORF">DERP_007039</name>
</gene>
<organism evidence="2 3">
    <name type="scientific">Dermatophagoides pteronyssinus</name>
    <name type="common">European house dust mite</name>
    <dbReference type="NCBI Taxonomy" id="6956"/>
    <lineage>
        <taxon>Eukaryota</taxon>
        <taxon>Metazoa</taxon>
        <taxon>Ecdysozoa</taxon>
        <taxon>Arthropoda</taxon>
        <taxon>Chelicerata</taxon>
        <taxon>Arachnida</taxon>
        <taxon>Acari</taxon>
        <taxon>Acariformes</taxon>
        <taxon>Sarcoptiformes</taxon>
        <taxon>Astigmata</taxon>
        <taxon>Psoroptidia</taxon>
        <taxon>Analgoidea</taxon>
        <taxon>Pyroglyphidae</taxon>
        <taxon>Dermatophagoidinae</taxon>
        <taxon>Dermatophagoides</taxon>
    </lineage>
</organism>
<dbReference type="EMBL" id="NJHN03000012">
    <property type="protein sequence ID" value="KAH9426099.1"/>
    <property type="molecule type" value="Genomic_DNA"/>
</dbReference>
<keyword evidence="3" id="KW-1185">Reference proteome</keyword>
<sequence>MTNDDSFVFIAGDCDIVVVDGDDNDGGGGDGNDCEANDSCIENNEKSIQGNPAGQIIGSRRHNGSDSYDDDDDDFVDRFIII</sequence>
<accession>A0ABQ8JTZ7</accession>
<name>A0ABQ8JTZ7_DERPT</name>
<proteinExistence type="predicted"/>
<evidence type="ECO:0000313" key="2">
    <source>
        <dbReference type="EMBL" id="KAH9426099.1"/>
    </source>
</evidence>
<reference evidence="2 3" key="2">
    <citation type="journal article" date="2022" name="Mol. Biol. Evol.">
        <title>Comparative Genomics Reveals Insights into the Divergent Evolution of Astigmatic Mites and Household Pest Adaptations.</title>
        <authorList>
            <person name="Xiong Q."/>
            <person name="Wan A.T."/>
            <person name="Liu X."/>
            <person name="Fung C.S."/>
            <person name="Xiao X."/>
            <person name="Malainual N."/>
            <person name="Hou J."/>
            <person name="Wang L."/>
            <person name="Wang M."/>
            <person name="Yang K.Y."/>
            <person name="Cui Y."/>
            <person name="Leung E.L."/>
            <person name="Nong W."/>
            <person name="Shin S.K."/>
            <person name="Au S.W."/>
            <person name="Jeong K.Y."/>
            <person name="Chew F.T."/>
            <person name="Hui J.H."/>
            <person name="Leung T.F."/>
            <person name="Tungtrongchitr A."/>
            <person name="Zhong N."/>
            <person name="Liu Z."/>
            <person name="Tsui S.K."/>
        </authorList>
    </citation>
    <scope>NUCLEOTIDE SEQUENCE [LARGE SCALE GENOMIC DNA]</scope>
    <source>
        <strain evidence="2">Derp</strain>
    </source>
</reference>
<comment type="caution">
    <text evidence="2">The sequence shown here is derived from an EMBL/GenBank/DDBJ whole genome shotgun (WGS) entry which is preliminary data.</text>
</comment>